<feature type="domain" description="Non-canonical E2 ubiquitin-conjugating enzyme C-terminal" evidence="1">
    <location>
        <begin position="369"/>
        <end position="637"/>
    </location>
</feature>
<evidence type="ECO:0000313" key="2">
    <source>
        <dbReference type="EMBL" id="OII71509.1"/>
    </source>
</evidence>
<dbReference type="Proteomes" id="UP000186804">
    <property type="component" value="Unassembled WGS sequence"/>
</dbReference>
<evidence type="ECO:0000259" key="1">
    <source>
        <dbReference type="Pfam" id="PF09418"/>
    </source>
</evidence>
<dbReference type="Pfam" id="PF09418">
    <property type="entry name" value="DUF2009"/>
    <property type="match status" value="2"/>
</dbReference>
<feature type="domain" description="Non-canonical E2 ubiquitin-conjugating enzyme C-terminal" evidence="1">
    <location>
        <begin position="127"/>
        <end position="318"/>
    </location>
</feature>
<dbReference type="InterPro" id="IPR018553">
    <property type="entry name" value="E2_Ub-conjug_enz"/>
</dbReference>
<sequence length="639" mass="73615">MSAFNRLKDILENGEVAHLDCYLENYESDNETNEGVIKHIQSENLNLLHALNQREVIHILDRVLGGGEFESVLRDIAKEYLGTHDFKNKTSDQNYAGKSADTLHNDIYLDISETFAGANMMKIINTAKYVPLRIDVKERQMLRLIEGALEVSEYTDRVDVICENKSRRIVNEVRQVCAILSGLAVSFDYENGQKLVHDRNFKDNEIFFQNMFEIARRYKMLNPEKMRDSYGKLLYLLMDTQKEEIQELLQFKCCIPILTVYDFLNSKGCLELLSDPLLYEATRNIEDNKDRNLLNKSLTRKRIAIKDILSRYSVESNQGNSSKGIGGPFSRFWVYARSNDSNIEENENYSGSGLISSSRGLFRNKNRELTDKKITKDELELCIYSLNDHNVFLYYNRDPINKMIQFLKDYFDPNCPSDINLSLIGSKGMSSRLNHDHYRQYFYVLQSLTMWREVMDNMMRLWCIAEDDLLDEKNRYRLGNTGQGIHRIQGAPRLYKAMCEIVSKVQSEVGSWVGSSVIHLGDRNVPNALMFIDKYLQVPKILSPIVLCLESIDEVINGNKYLKIFVENCFGGCEKLKKIILADFFKHGFDGGGADNFFDAGSCIDGRLTSAWNWCSRIESKAFFPIFLLCGFIGFDGKF</sequence>
<reference evidence="2 3" key="1">
    <citation type="submission" date="2016-10" db="EMBL/GenBank/DDBJ databases">
        <title>Reductive evolution of mitochondrial metabolism and differential evolution of invasion-related proteins in Cryptosporidium.</title>
        <authorList>
            <person name="Liu S."/>
            <person name="Roellig D.M."/>
            <person name="Guo Y."/>
            <person name="Li N."/>
            <person name="Frace M.A."/>
            <person name="Tang K."/>
            <person name="Zhang L."/>
            <person name="Feng Y."/>
            <person name="Xiao L."/>
        </authorList>
    </citation>
    <scope>NUCLEOTIDE SEQUENCE [LARGE SCALE GENOMIC DNA]</scope>
    <source>
        <strain evidence="2">30847</strain>
    </source>
</reference>
<keyword evidence="3" id="KW-1185">Reference proteome</keyword>
<dbReference type="RefSeq" id="XP_067066699.1">
    <property type="nucleotide sequence ID" value="XM_067213448.1"/>
</dbReference>
<dbReference type="PANTHER" id="PTHR31560:SF0">
    <property type="entry name" value="UPF0652 PROTEIN C22H10.08"/>
    <property type="match status" value="1"/>
</dbReference>
<accession>A0A1J4MF84</accession>
<dbReference type="EMBL" id="LRBS01000121">
    <property type="protein sequence ID" value="OII71509.1"/>
    <property type="molecule type" value="Genomic_DNA"/>
</dbReference>
<dbReference type="InterPro" id="IPR057668">
    <property type="entry name" value="E2_Ub-conjug_enz_C"/>
</dbReference>
<dbReference type="OrthoDB" id="406045at2759"/>
<proteinExistence type="predicted"/>
<dbReference type="AlphaFoldDB" id="A0A1J4MF84"/>
<protein>
    <recommendedName>
        <fullName evidence="1">Non-canonical E2 ubiquitin-conjugating enzyme C-terminal domain-containing protein</fullName>
    </recommendedName>
</protein>
<dbReference type="PANTHER" id="PTHR31560">
    <property type="entry name" value="UPF0652 PROTEIN C16A11.03C-RELATED"/>
    <property type="match status" value="1"/>
</dbReference>
<evidence type="ECO:0000313" key="3">
    <source>
        <dbReference type="Proteomes" id="UP000186804"/>
    </source>
</evidence>
<comment type="caution">
    <text evidence="2">The sequence shown here is derived from an EMBL/GenBank/DDBJ whole genome shotgun (WGS) entry which is preliminary data.</text>
</comment>
<gene>
    <name evidence="2" type="ORF">cand_032220</name>
</gene>
<organism evidence="2 3">
    <name type="scientific">Cryptosporidium andersoni</name>
    <dbReference type="NCBI Taxonomy" id="117008"/>
    <lineage>
        <taxon>Eukaryota</taxon>
        <taxon>Sar</taxon>
        <taxon>Alveolata</taxon>
        <taxon>Apicomplexa</taxon>
        <taxon>Conoidasida</taxon>
        <taxon>Coccidia</taxon>
        <taxon>Eucoccidiorida</taxon>
        <taxon>Eimeriorina</taxon>
        <taxon>Cryptosporidiidae</taxon>
        <taxon>Cryptosporidium</taxon>
    </lineage>
</organism>
<dbReference type="VEuPathDB" id="CryptoDB:cand_032220"/>
<dbReference type="GeneID" id="92367406"/>
<name>A0A1J4MF84_9CRYT</name>